<geneLocation type="plastid" evidence="1"/>
<dbReference type="EMBL" id="KX284720">
    <property type="protein sequence ID" value="AOM66524.1"/>
    <property type="molecule type" value="Genomic_DNA"/>
</dbReference>
<protein>
    <submittedName>
        <fullName evidence="1">Uncharacterized protein</fullName>
    </submittedName>
</protein>
<name>A0A1C9CDV2_PORSO</name>
<reference evidence="1" key="1">
    <citation type="journal article" date="2016" name="BMC Biol.">
        <title>Parallel evolution of highly conserved plastid genome architecture in red seaweeds and seed plants.</title>
        <authorList>
            <person name="Lee J."/>
            <person name="Cho C.H."/>
            <person name="Park S.I."/>
            <person name="Choi J.W."/>
            <person name="Song H.S."/>
            <person name="West J.A."/>
            <person name="Bhattacharya D."/>
            <person name="Yoon H.S."/>
        </authorList>
    </citation>
    <scope>NUCLEOTIDE SEQUENCE</scope>
</reference>
<dbReference type="AlphaFoldDB" id="A0A1C9CDV2"/>
<proteinExistence type="predicted"/>
<accession>A0A1C9CDV2</accession>
<dbReference type="GeneID" id="29073661"/>
<gene>
    <name evidence="1" type="primary">orf766</name>
    <name evidence="1" type="ORF">Psor_049</name>
</gene>
<organism evidence="1">
    <name type="scientific">Porphyridium sordidum</name>
    <name type="common">Red alga</name>
    <dbReference type="NCBI Taxonomy" id="28024"/>
    <lineage>
        <taxon>Eukaryota</taxon>
        <taxon>Rhodophyta</taxon>
        <taxon>Bangiophyceae</taxon>
        <taxon>Porphyridiales</taxon>
        <taxon>Porphyridiaceae</taxon>
        <taxon>Porphyridium</taxon>
    </lineage>
</organism>
<keyword evidence="1" id="KW-0934">Plastid</keyword>
<evidence type="ECO:0000313" key="1">
    <source>
        <dbReference type="EMBL" id="AOM66524.1"/>
    </source>
</evidence>
<sequence>MKSLKITSASVFLALLVVFSPSLSYAAQFSLKRLLFATFGIHFKRDQEQFRHKKRLNQYKIRLQTKSKKIPPRKIYILGIDNPQIHEKIISFYQLNKFKKKRITSKTLKNLEQLIQKSNRFEYVKISFNYSSVGEEQIIIYIKMPQPFNQVTILNRAAYKIPHKIIKKAVQPFITAYFDNNTLLNFNNRIKAFYKYLGYDYFFIHSYEVQNNKLIIKMDEDRINQFGVIGAIYFCKNDLFLTKKLNANIPLKLALSRFNFRKNGSINTNYADRTIESLKSDLIVDVCRYEIEHVKGRKSPLDICIFMTSLPERSGFFSIYPEIIPNILLQLFPKEYMNDIDQVSKSIQNSYVDKNIFNKYKNNQIRMYNLFFHYKYNKNYLDLINKNTFFDLDYKGVTNKIKHMIFSYYDLRNLIKKTDHLSIEMDFPYINENFKIIYKDLWTRIGITNLGITKFSFVSAKQAKQLPHFISLNNLVRKSIYTDTQKKNYFLVKQKLSKVETQNKLFDFLSIYNKFACLNKSHQALELYNLDNLFYNYQILPKEKLDFLLIPIKKRFSQTVYLINWASIYYTIQDINSLSRGDALYLDLINIYSNCYNKDTNTFFPFLVNLIKFRGVFFIPFSINPELTNNWSGLFTINLNYILQNSKKLTARSNVFSYANLITDKQLNSDFPSDSISFEIHKRIKSNMSMFGGLTLEKSYNNLLNLRKDTSRFNFSILMGLTVNVPIQDVQPLYIYYGIPICGKTSKIGFKMSLYRSVYQNLNQQI</sequence>
<dbReference type="RefSeq" id="YP_009297181.1">
    <property type="nucleotide sequence ID" value="NC_031175.1"/>
</dbReference>